<evidence type="ECO:0000313" key="3">
    <source>
        <dbReference type="Proteomes" id="UP000322658"/>
    </source>
</evidence>
<name>A0A5B3GJS9_9BACT</name>
<gene>
    <name evidence="2" type="ORF">F2Y07_11840</name>
</gene>
<dbReference type="Proteomes" id="UP000322658">
    <property type="component" value="Unassembled WGS sequence"/>
</dbReference>
<evidence type="ECO:0008006" key="4">
    <source>
        <dbReference type="Google" id="ProtNLM"/>
    </source>
</evidence>
<feature type="region of interest" description="Disordered" evidence="1">
    <location>
        <begin position="104"/>
        <end position="171"/>
    </location>
</feature>
<proteinExistence type="predicted"/>
<feature type="compositionally biased region" description="Polar residues" evidence="1">
    <location>
        <begin position="160"/>
        <end position="170"/>
    </location>
</feature>
<feature type="compositionally biased region" description="Polar residues" evidence="1">
    <location>
        <begin position="125"/>
        <end position="146"/>
    </location>
</feature>
<comment type="caution">
    <text evidence="2">The sequence shown here is derived from an EMBL/GenBank/DDBJ whole genome shotgun (WGS) entry which is preliminary data.</text>
</comment>
<dbReference type="AlphaFoldDB" id="A0A5B3GJS9"/>
<dbReference type="EMBL" id="VVXJ01000029">
    <property type="protein sequence ID" value="KAA2373965.1"/>
    <property type="molecule type" value="Genomic_DNA"/>
</dbReference>
<organism evidence="2 3">
    <name type="scientific">Alistipes shahii</name>
    <dbReference type="NCBI Taxonomy" id="328814"/>
    <lineage>
        <taxon>Bacteria</taxon>
        <taxon>Pseudomonadati</taxon>
        <taxon>Bacteroidota</taxon>
        <taxon>Bacteroidia</taxon>
        <taxon>Bacteroidales</taxon>
        <taxon>Rikenellaceae</taxon>
        <taxon>Alistipes</taxon>
    </lineage>
</organism>
<sequence>MEYMNVPTALFSSPEFIGAEPIQRATWIALLAWCCTQENGGIIEGCRTWGMRRWMQTCGVMDKEVMNGGELYHFDGDDLVVFGYPGGVQELLERKRVIARENGKLGGRPKKTNVGTDIETEEKPTSVNSETNVGTEIGTNVGANVQNRKKERKEERNIGGETTTVNNTPWGESAAAPVLPAQSFPAGERLNDVRGMRCADNHADLGASPGAARFMAACLDINPSWARTLPTAIEQAAAIEAYQSAQGRVTPRDMEMLRAYYASPLARDRHDKAFWRPDSRKKFWECFGDVLTHADRWAKETRWKPAAARKMPKPEPEPQQPEGPVVDTDTAAAEIRALREEMGLGGEV</sequence>
<evidence type="ECO:0000256" key="1">
    <source>
        <dbReference type="SAM" id="MobiDB-lite"/>
    </source>
</evidence>
<accession>A0A5B3GJS9</accession>
<protein>
    <recommendedName>
        <fullName evidence="4">DUF1376 domain-containing protein</fullName>
    </recommendedName>
</protein>
<feature type="region of interest" description="Disordered" evidence="1">
    <location>
        <begin position="302"/>
        <end position="327"/>
    </location>
</feature>
<evidence type="ECO:0000313" key="2">
    <source>
        <dbReference type="EMBL" id="KAA2373965.1"/>
    </source>
</evidence>
<reference evidence="2 3" key="1">
    <citation type="journal article" date="2019" name="Nat. Med.">
        <title>A library of human gut bacterial isolates paired with longitudinal multiomics data enables mechanistic microbiome research.</title>
        <authorList>
            <person name="Poyet M."/>
            <person name="Groussin M."/>
            <person name="Gibbons S.M."/>
            <person name="Avila-Pacheco J."/>
            <person name="Jiang X."/>
            <person name="Kearney S.M."/>
            <person name="Perrotta A.R."/>
            <person name="Berdy B."/>
            <person name="Zhao S."/>
            <person name="Lieberman T.D."/>
            <person name="Swanson P.K."/>
            <person name="Smith M."/>
            <person name="Roesemann S."/>
            <person name="Alexander J.E."/>
            <person name="Rich S.A."/>
            <person name="Livny J."/>
            <person name="Vlamakis H."/>
            <person name="Clish C."/>
            <person name="Bullock K."/>
            <person name="Deik A."/>
            <person name="Scott J."/>
            <person name="Pierce K.A."/>
            <person name="Xavier R.J."/>
            <person name="Alm E.J."/>
        </authorList>
    </citation>
    <scope>NUCLEOTIDE SEQUENCE [LARGE SCALE GENOMIC DNA]</scope>
    <source>
        <strain evidence="2 3">BIOML-A1</strain>
    </source>
</reference>